<evidence type="ECO:0000313" key="3">
    <source>
        <dbReference type="Proteomes" id="UP001303222"/>
    </source>
</evidence>
<protein>
    <submittedName>
        <fullName evidence="2">Uncharacterized protein</fullName>
    </submittedName>
</protein>
<proteinExistence type="predicted"/>
<reference evidence="2" key="1">
    <citation type="journal article" date="2023" name="Mol. Phylogenet. Evol.">
        <title>Genome-scale phylogeny and comparative genomics of the fungal order Sordariales.</title>
        <authorList>
            <person name="Hensen N."/>
            <person name="Bonometti L."/>
            <person name="Westerberg I."/>
            <person name="Brannstrom I.O."/>
            <person name="Guillou S."/>
            <person name="Cros-Aarteil S."/>
            <person name="Calhoun S."/>
            <person name="Haridas S."/>
            <person name="Kuo A."/>
            <person name="Mondo S."/>
            <person name="Pangilinan J."/>
            <person name="Riley R."/>
            <person name="LaButti K."/>
            <person name="Andreopoulos B."/>
            <person name="Lipzen A."/>
            <person name="Chen C."/>
            <person name="Yan M."/>
            <person name="Daum C."/>
            <person name="Ng V."/>
            <person name="Clum A."/>
            <person name="Steindorff A."/>
            <person name="Ohm R.A."/>
            <person name="Martin F."/>
            <person name="Silar P."/>
            <person name="Natvig D.O."/>
            <person name="Lalanne C."/>
            <person name="Gautier V."/>
            <person name="Ament-Velasquez S.L."/>
            <person name="Kruys A."/>
            <person name="Hutchinson M.I."/>
            <person name="Powell A.J."/>
            <person name="Barry K."/>
            <person name="Miller A.N."/>
            <person name="Grigoriev I.V."/>
            <person name="Debuchy R."/>
            <person name="Gladieux P."/>
            <person name="Hiltunen Thoren M."/>
            <person name="Johannesson H."/>
        </authorList>
    </citation>
    <scope>NUCLEOTIDE SEQUENCE</scope>
    <source>
        <strain evidence="2">CBS 626.80</strain>
    </source>
</reference>
<keyword evidence="3" id="KW-1185">Reference proteome</keyword>
<gene>
    <name evidence="2" type="ORF">QBC32DRAFT_220258</name>
</gene>
<organism evidence="2 3">
    <name type="scientific">Pseudoneurospora amorphoporcata</name>
    <dbReference type="NCBI Taxonomy" id="241081"/>
    <lineage>
        <taxon>Eukaryota</taxon>
        <taxon>Fungi</taxon>
        <taxon>Dikarya</taxon>
        <taxon>Ascomycota</taxon>
        <taxon>Pezizomycotina</taxon>
        <taxon>Sordariomycetes</taxon>
        <taxon>Sordariomycetidae</taxon>
        <taxon>Sordariales</taxon>
        <taxon>Sordariaceae</taxon>
        <taxon>Pseudoneurospora</taxon>
    </lineage>
</organism>
<dbReference type="AlphaFoldDB" id="A0AAN6NQC9"/>
<dbReference type="Proteomes" id="UP001303222">
    <property type="component" value="Unassembled WGS sequence"/>
</dbReference>
<evidence type="ECO:0000313" key="2">
    <source>
        <dbReference type="EMBL" id="KAK3949199.1"/>
    </source>
</evidence>
<feature type="region of interest" description="Disordered" evidence="1">
    <location>
        <begin position="119"/>
        <end position="141"/>
    </location>
</feature>
<feature type="compositionally biased region" description="Basic and acidic residues" evidence="1">
    <location>
        <begin position="130"/>
        <end position="141"/>
    </location>
</feature>
<name>A0AAN6NQC9_9PEZI</name>
<evidence type="ECO:0000256" key="1">
    <source>
        <dbReference type="SAM" id="MobiDB-lite"/>
    </source>
</evidence>
<dbReference type="EMBL" id="MU859224">
    <property type="protein sequence ID" value="KAK3949199.1"/>
    <property type="molecule type" value="Genomic_DNA"/>
</dbReference>
<feature type="compositionally biased region" description="Basic and acidic residues" evidence="1">
    <location>
        <begin position="8"/>
        <end position="21"/>
    </location>
</feature>
<sequence>MSSHRTPIKRERDSPPDDVDRHRHRTPIKRERDSPPADDDDDRHRHRDRSRSPRDKVVKSEDKDNLKREKEEKLVFVRKRIKDHEREREFKRPTPDWVTDLAGAVLCTERRRKYKYNLDKRGGSRSGFGPRRDRDWGNDGEYDTKKYPMISDGYGNCHQIVPDGNGGYKKVVSDASGDAWERKVEAKAEELMKVPHHILEAMAREEEARKNYMRSYEKYPNYDRDAETVYERYMRTTGKRENP</sequence>
<feature type="region of interest" description="Disordered" evidence="1">
    <location>
        <begin position="1"/>
        <end position="74"/>
    </location>
</feature>
<feature type="compositionally biased region" description="Basic and acidic residues" evidence="1">
    <location>
        <begin position="50"/>
        <end position="74"/>
    </location>
</feature>
<reference evidence="2" key="2">
    <citation type="submission" date="2023-06" db="EMBL/GenBank/DDBJ databases">
        <authorList>
            <consortium name="Lawrence Berkeley National Laboratory"/>
            <person name="Mondo S.J."/>
            <person name="Hensen N."/>
            <person name="Bonometti L."/>
            <person name="Westerberg I."/>
            <person name="Brannstrom I.O."/>
            <person name="Guillou S."/>
            <person name="Cros-Aarteil S."/>
            <person name="Calhoun S."/>
            <person name="Haridas S."/>
            <person name="Kuo A."/>
            <person name="Pangilinan J."/>
            <person name="Riley R."/>
            <person name="Labutti K."/>
            <person name="Andreopoulos B."/>
            <person name="Lipzen A."/>
            <person name="Chen C."/>
            <person name="Yanf M."/>
            <person name="Daum C."/>
            <person name="Ng V."/>
            <person name="Clum A."/>
            <person name="Steindorff A."/>
            <person name="Ohm R."/>
            <person name="Martin F."/>
            <person name="Silar P."/>
            <person name="Natvig D."/>
            <person name="Lalanne C."/>
            <person name="Gautier V."/>
            <person name="Ament-Velasquez S.L."/>
            <person name="Kruys A."/>
            <person name="Hutchinson M.I."/>
            <person name="Powell A.J."/>
            <person name="Barry K."/>
            <person name="Miller A.N."/>
            <person name="Grigoriev I.V."/>
            <person name="Debuchy R."/>
            <person name="Gladieux P."/>
            <person name="Thoren M.H."/>
            <person name="Johannesson H."/>
        </authorList>
    </citation>
    <scope>NUCLEOTIDE SEQUENCE</scope>
    <source>
        <strain evidence="2">CBS 626.80</strain>
    </source>
</reference>
<accession>A0AAN6NQC9</accession>
<comment type="caution">
    <text evidence="2">The sequence shown here is derived from an EMBL/GenBank/DDBJ whole genome shotgun (WGS) entry which is preliminary data.</text>
</comment>